<dbReference type="GO" id="GO:0005886">
    <property type="term" value="C:plasma membrane"/>
    <property type="evidence" value="ECO:0007669"/>
    <property type="project" value="UniProtKB-SubCell"/>
</dbReference>
<dbReference type="Gene3D" id="3.10.610.10">
    <property type="entry name" value="GSPII I/J protein-like"/>
    <property type="match status" value="1"/>
</dbReference>
<keyword evidence="4" id="KW-1003">Cell membrane</keyword>
<dbReference type="SUPFAM" id="SSF54523">
    <property type="entry name" value="Pili subunits"/>
    <property type="match status" value="1"/>
</dbReference>
<dbReference type="PANTHER" id="PTHR39583">
    <property type="entry name" value="TYPE II SECRETION SYSTEM PROTEIN J-RELATED"/>
    <property type="match status" value="1"/>
</dbReference>
<evidence type="ECO:0000256" key="8">
    <source>
        <dbReference type="ARBA" id="ARBA00022989"/>
    </source>
</evidence>
<dbReference type="STRING" id="357804.Ping_0103"/>
<evidence type="ECO:0000256" key="5">
    <source>
        <dbReference type="ARBA" id="ARBA00022481"/>
    </source>
</evidence>
<evidence type="ECO:0000313" key="11">
    <source>
        <dbReference type="EMBL" id="ABM01977.1"/>
    </source>
</evidence>
<feature type="transmembrane region" description="Helical" evidence="10">
    <location>
        <begin position="12"/>
        <end position="35"/>
    </location>
</feature>
<dbReference type="HOGENOM" id="CLU_093850_0_0_6"/>
<keyword evidence="12" id="KW-1185">Reference proteome</keyword>
<accession>A1SR62</accession>
<dbReference type="KEGG" id="pin:Ping_0103"/>
<dbReference type="GO" id="GO:0015628">
    <property type="term" value="P:protein secretion by the type II secretion system"/>
    <property type="evidence" value="ECO:0007669"/>
    <property type="project" value="InterPro"/>
</dbReference>
<dbReference type="InterPro" id="IPR010055">
    <property type="entry name" value="T2SS_protein-GspJ"/>
</dbReference>
<dbReference type="eggNOG" id="COG4795">
    <property type="taxonomic scope" value="Bacteria"/>
</dbReference>
<dbReference type="Pfam" id="PF07963">
    <property type="entry name" value="N_methyl"/>
    <property type="match status" value="1"/>
</dbReference>
<gene>
    <name evidence="11" type="ordered locus">Ping_0103</name>
</gene>
<dbReference type="CDD" id="cd15482">
    <property type="entry name" value="Sialidase_non-viral"/>
    <property type="match status" value="1"/>
</dbReference>
<reference evidence="11 12" key="1">
    <citation type="submission" date="2007-01" db="EMBL/GenBank/DDBJ databases">
        <title>Complete sequence of Psychromonas ingrahamii 37.</title>
        <authorList>
            <consortium name="US DOE Joint Genome Institute"/>
            <person name="Copeland A."/>
            <person name="Lucas S."/>
            <person name="Lapidus A."/>
            <person name="Barry K."/>
            <person name="Detter J.C."/>
            <person name="Glavina del Rio T."/>
            <person name="Hammon N."/>
            <person name="Israni S."/>
            <person name="Dalin E."/>
            <person name="Tice H."/>
            <person name="Pitluck S."/>
            <person name="Thompson L.S."/>
            <person name="Brettin T."/>
            <person name="Bruce D."/>
            <person name="Han C."/>
            <person name="Tapia R."/>
            <person name="Schmutz J."/>
            <person name="Larimer F."/>
            <person name="Land M."/>
            <person name="Hauser L."/>
            <person name="Kyrpides N."/>
            <person name="Ivanova N."/>
            <person name="Staley J."/>
            <person name="Richardson P."/>
        </authorList>
    </citation>
    <scope>NUCLEOTIDE SEQUENCE [LARGE SCALE GENOMIC DNA]</scope>
    <source>
        <strain evidence="11 12">37</strain>
    </source>
</reference>
<keyword evidence="5" id="KW-0488">Methylation</keyword>
<evidence type="ECO:0000256" key="9">
    <source>
        <dbReference type="ARBA" id="ARBA00023136"/>
    </source>
</evidence>
<dbReference type="InterPro" id="IPR045584">
    <property type="entry name" value="Pilin-like"/>
</dbReference>
<dbReference type="InterPro" id="IPR051621">
    <property type="entry name" value="T2SS_protein_J"/>
</dbReference>
<keyword evidence="6" id="KW-0997">Cell inner membrane</keyword>
<dbReference type="OrthoDB" id="9794345at2"/>
<evidence type="ECO:0000313" key="12">
    <source>
        <dbReference type="Proteomes" id="UP000000639"/>
    </source>
</evidence>
<dbReference type="NCBIfam" id="TIGR02532">
    <property type="entry name" value="IV_pilin_GFxxxE"/>
    <property type="match status" value="1"/>
</dbReference>
<dbReference type="NCBIfam" id="TIGR01711">
    <property type="entry name" value="gspJ"/>
    <property type="match status" value="1"/>
</dbReference>
<dbReference type="Pfam" id="PF11612">
    <property type="entry name" value="T2SSJ"/>
    <property type="match status" value="1"/>
</dbReference>
<evidence type="ECO:0000256" key="4">
    <source>
        <dbReference type="ARBA" id="ARBA00022475"/>
    </source>
</evidence>
<dbReference type="Proteomes" id="UP000000639">
    <property type="component" value="Chromosome"/>
</dbReference>
<comment type="subcellular location">
    <subcellularLocation>
        <location evidence="1">Cell inner membrane</location>
        <topology evidence="1">Single-pass membrane protein</topology>
    </subcellularLocation>
</comment>
<dbReference type="PANTHER" id="PTHR39583:SF2">
    <property type="entry name" value="TYPE II SECRETION SYSTEM PROTEIN J"/>
    <property type="match status" value="1"/>
</dbReference>
<proteinExistence type="inferred from homology"/>
<dbReference type="Gene3D" id="2.10.70.20">
    <property type="entry name" value="gspk-gspi-gspj complex like domains"/>
    <property type="match status" value="1"/>
</dbReference>
<comment type="similarity">
    <text evidence="2">Belongs to the GSP J family.</text>
</comment>
<evidence type="ECO:0000256" key="2">
    <source>
        <dbReference type="ARBA" id="ARBA00011084"/>
    </source>
</evidence>
<evidence type="ECO:0000256" key="6">
    <source>
        <dbReference type="ARBA" id="ARBA00022519"/>
    </source>
</evidence>
<keyword evidence="7 10" id="KW-0812">Transmembrane</keyword>
<organism evidence="11 12">
    <name type="scientific">Psychromonas ingrahamii (strain DSM 17664 / CCUG 51855 / 37)</name>
    <dbReference type="NCBI Taxonomy" id="357804"/>
    <lineage>
        <taxon>Bacteria</taxon>
        <taxon>Pseudomonadati</taxon>
        <taxon>Pseudomonadota</taxon>
        <taxon>Gammaproteobacteria</taxon>
        <taxon>Alteromonadales</taxon>
        <taxon>Psychromonadaceae</taxon>
        <taxon>Psychromonas</taxon>
    </lineage>
</organism>
<keyword evidence="8 10" id="KW-1133">Transmembrane helix</keyword>
<evidence type="ECO:0000256" key="7">
    <source>
        <dbReference type="ARBA" id="ARBA00022692"/>
    </source>
</evidence>
<evidence type="ECO:0000256" key="3">
    <source>
        <dbReference type="ARBA" id="ARBA00021539"/>
    </source>
</evidence>
<dbReference type="GO" id="GO:0015627">
    <property type="term" value="C:type II protein secretion system complex"/>
    <property type="evidence" value="ECO:0007669"/>
    <property type="project" value="InterPro"/>
</dbReference>
<dbReference type="PROSITE" id="PS00409">
    <property type="entry name" value="PROKAR_NTER_METHYL"/>
    <property type="match status" value="1"/>
</dbReference>
<sequence length="211" mass="24223">MSNPNRTDKKSIQGFTLLEVLIAIIIFAMMSLAAYQVLQGVLRSSEISKTHSERLTELQRAMLIIEQDFTQIVARKSRQEGVDKEELRALTIGKGLFSSQDQGIEFNRLGWTNPLNLLPRSNILRVRYILQDGQLQRLYFLYPDTVSGQQPEVQVLLKDIEQLSFRVWSNGWKESWSPAETLPQGIEINFTSKYFANIRRVFLVSSGEVIE</sequence>
<keyword evidence="9 10" id="KW-0472">Membrane</keyword>
<dbReference type="EMBL" id="CP000510">
    <property type="protein sequence ID" value="ABM01977.1"/>
    <property type="molecule type" value="Genomic_DNA"/>
</dbReference>
<name>A1SR62_PSYIN</name>
<evidence type="ECO:0000256" key="1">
    <source>
        <dbReference type="ARBA" id="ARBA00004377"/>
    </source>
</evidence>
<protein>
    <recommendedName>
        <fullName evidence="3">Type II secretion system protein J</fullName>
    </recommendedName>
</protein>
<dbReference type="RefSeq" id="WP_011768536.1">
    <property type="nucleotide sequence ID" value="NC_008709.1"/>
</dbReference>
<dbReference type="AlphaFoldDB" id="A1SR62"/>
<evidence type="ECO:0000256" key="10">
    <source>
        <dbReference type="SAM" id="Phobius"/>
    </source>
</evidence>
<dbReference type="InterPro" id="IPR012902">
    <property type="entry name" value="N_methyl_site"/>
</dbReference>